<evidence type="ECO:0000313" key="8">
    <source>
        <dbReference type="Proteomes" id="UP000471447"/>
    </source>
</evidence>
<keyword evidence="1" id="KW-0732">Signal</keyword>
<dbReference type="Proteomes" id="UP000471447">
    <property type="component" value="Unassembled WGS sequence"/>
</dbReference>
<name>A0A3E4NGZ5_9BACE</name>
<dbReference type="EMBL" id="QSQU01000012">
    <property type="protein sequence ID" value="RGK63095.1"/>
    <property type="molecule type" value="Genomic_DNA"/>
</dbReference>
<reference evidence="6 7" key="1">
    <citation type="submission" date="2018-08" db="EMBL/GenBank/DDBJ databases">
        <title>A genome reference for cultivated species of the human gut microbiota.</title>
        <authorList>
            <person name="Zou Y."/>
            <person name="Xue W."/>
            <person name="Luo G."/>
        </authorList>
    </citation>
    <scope>NUCLEOTIDE SEQUENCE [LARGE SCALE GENOMIC DNA]</scope>
    <source>
        <strain evidence="5 7">AF39-6AC</strain>
        <strain evidence="4 6">TF10-34</strain>
    </source>
</reference>
<dbReference type="EMBL" id="JAIWYE010000003">
    <property type="protein sequence ID" value="MCA4702297.1"/>
    <property type="molecule type" value="Genomic_DNA"/>
</dbReference>
<organism evidence="4 6">
    <name type="scientific">Bacteroides xylanisolvens</name>
    <dbReference type="NCBI Taxonomy" id="371601"/>
    <lineage>
        <taxon>Bacteria</taxon>
        <taxon>Pseudomonadati</taxon>
        <taxon>Bacteroidota</taxon>
        <taxon>Bacteroidia</taxon>
        <taxon>Bacteroidales</taxon>
        <taxon>Bacteroidaceae</taxon>
        <taxon>Bacteroides</taxon>
    </lineage>
</organism>
<feature type="chain" id="PRO_5042709075" description="YjbH domain-containing protein" evidence="1">
    <location>
        <begin position="22"/>
        <end position="258"/>
    </location>
</feature>
<comment type="caution">
    <text evidence="4">The sequence shown here is derived from an EMBL/GenBank/DDBJ whole genome shotgun (WGS) entry which is preliminary data.</text>
</comment>
<sequence>MNKRHLLTGFMFLLCTYTAFAQQVEVKKDSIGRAVHLPPEQKQLLNMDKDGFVLPDMNVAPNERTATIQADSMTLHISPPEFIDVPWPAPRLGTSFDPFSRDYNRSDIFGINANSYLSTYSLYNTYPTMGTHIQAGAIYTYAPNDRWEFSGGVFGAKYTMPSFQHGARNDFGFTGSAAYRINDFLRIRAFGEYSVNGERNASQGYLTPIYPQSGYGMVLEIKFNDYIELHGGMERSYNPMKRKWETSPVLYPVIKLKR</sequence>
<reference evidence="2 8" key="2">
    <citation type="journal article" date="2019" name="Nat. Med.">
        <title>A library of human gut bacterial isolates paired with longitudinal multiomics data enables mechanistic microbiome research.</title>
        <authorList>
            <person name="Poyet M."/>
            <person name="Groussin M."/>
            <person name="Gibbons S.M."/>
            <person name="Avila-Pacheco J."/>
            <person name="Jiang X."/>
            <person name="Kearney S.M."/>
            <person name="Perrotta A.R."/>
            <person name="Berdy B."/>
            <person name="Zhao S."/>
            <person name="Lieberman T.D."/>
            <person name="Swanson P.K."/>
            <person name="Smith M."/>
            <person name="Roesemann S."/>
            <person name="Alexander J.E."/>
            <person name="Rich S.A."/>
            <person name="Livny J."/>
            <person name="Vlamakis H."/>
            <person name="Clish C."/>
            <person name="Bullock K."/>
            <person name="Deik A."/>
            <person name="Scott J."/>
            <person name="Pierce K.A."/>
            <person name="Xavier R.J."/>
            <person name="Alm E.J."/>
        </authorList>
    </citation>
    <scope>NUCLEOTIDE SEQUENCE [LARGE SCALE GENOMIC DNA]</scope>
    <source>
        <strain evidence="2 8">BIOML-A7</strain>
    </source>
</reference>
<evidence type="ECO:0008006" key="9">
    <source>
        <dbReference type="Google" id="ProtNLM"/>
    </source>
</evidence>
<evidence type="ECO:0000313" key="4">
    <source>
        <dbReference type="EMBL" id="RGK63095.1"/>
    </source>
</evidence>
<protein>
    <recommendedName>
        <fullName evidence="9">YjbH domain-containing protein</fullName>
    </recommendedName>
</protein>
<dbReference type="Proteomes" id="UP001198461">
    <property type="component" value="Unassembled WGS sequence"/>
</dbReference>
<dbReference type="EMBL" id="WDCG01000010">
    <property type="protein sequence ID" value="KAB6423413.1"/>
    <property type="molecule type" value="Genomic_DNA"/>
</dbReference>
<evidence type="ECO:0000313" key="3">
    <source>
        <dbReference type="EMBL" id="MCA4702297.1"/>
    </source>
</evidence>
<proteinExistence type="predicted"/>
<evidence type="ECO:0000313" key="2">
    <source>
        <dbReference type="EMBL" id="KAB6423413.1"/>
    </source>
</evidence>
<dbReference type="EMBL" id="QROC01000024">
    <property type="protein sequence ID" value="RHK93032.1"/>
    <property type="molecule type" value="Genomic_DNA"/>
</dbReference>
<evidence type="ECO:0000313" key="6">
    <source>
        <dbReference type="Proteomes" id="UP000261210"/>
    </source>
</evidence>
<dbReference type="RefSeq" id="WP_117683842.1">
    <property type="nucleotide sequence ID" value="NZ_JADNHC010000017.1"/>
</dbReference>
<evidence type="ECO:0000256" key="1">
    <source>
        <dbReference type="SAM" id="SignalP"/>
    </source>
</evidence>
<accession>A0A3E4NGZ5</accession>
<feature type="signal peptide" evidence="1">
    <location>
        <begin position="1"/>
        <end position="21"/>
    </location>
</feature>
<evidence type="ECO:0000313" key="5">
    <source>
        <dbReference type="EMBL" id="RHK93032.1"/>
    </source>
</evidence>
<evidence type="ECO:0000313" key="7">
    <source>
        <dbReference type="Proteomes" id="UP000284417"/>
    </source>
</evidence>
<dbReference type="Proteomes" id="UP000261210">
    <property type="component" value="Unassembled WGS sequence"/>
</dbReference>
<reference evidence="3" key="3">
    <citation type="submission" date="2023-08" db="EMBL/GenBank/DDBJ databases">
        <title>Mucin Metabolism Genes Underlie the Key Renovations of Bacteroides xylanisolvens Genomes in Captive Great Apes.</title>
        <authorList>
            <person name="Nishida A.H."/>
        </authorList>
    </citation>
    <scope>NUCLEOTIDE SEQUENCE</scope>
    <source>
        <strain evidence="3">P13.H9</strain>
    </source>
</reference>
<dbReference type="Proteomes" id="UP000284417">
    <property type="component" value="Unassembled WGS sequence"/>
</dbReference>
<gene>
    <name evidence="5" type="ORF">DW042_16710</name>
    <name evidence="4" type="ORF">DXD03_09970</name>
    <name evidence="2" type="ORF">GAZ26_11380</name>
    <name evidence="3" type="ORF">LD004_01525</name>
</gene>
<dbReference type="AlphaFoldDB" id="A0A3E4NGZ5"/>